<dbReference type="Proteomes" id="UP000325315">
    <property type="component" value="Unassembled WGS sequence"/>
</dbReference>
<reference evidence="2" key="1">
    <citation type="journal article" date="2019" name="Plant Biotechnol. J.">
        <title>Genome sequencing of the Australian wild diploid species Gossypium australe highlights disease resistance and delayed gland morphogenesis.</title>
        <authorList>
            <person name="Cai Y."/>
            <person name="Cai X."/>
            <person name="Wang Q."/>
            <person name="Wang P."/>
            <person name="Zhang Y."/>
            <person name="Cai C."/>
            <person name="Xu Y."/>
            <person name="Wang K."/>
            <person name="Zhou Z."/>
            <person name="Wang C."/>
            <person name="Geng S."/>
            <person name="Li B."/>
            <person name="Dong Q."/>
            <person name="Hou Y."/>
            <person name="Wang H."/>
            <person name="Ai P."/>
            <person name="Liu Z."/>
            <person name="Yi F."/>
            <person name="Sun M."/>
            <person name="An G."/>
            <person name="Cheng J."/>
            <person name="Zhang Y."/>
            <person name="Shi Q."/>
            <person name="Xie Y."/>
            <person name="Shi X."/>
            <person name="Chang Y."/>
            <person name="Huang F."/>
            <person name="Chen Y."/>
            <person name="Hong S."/>
            <person name="Mi L."/>
            <person name="Sun Q."/>
            <person name="Zhang L."/>
            <person name="Zhou B."/>
            <person name="Peng R."/>
            <person name="Zhang X."/>
            <person name="Liu F."/>
        </authorList>
    </citation>
    <scope>NUCLEOTIDE SEQUENCE [LARGE SCALE GENOMIC DNA]</scope>
    <source>
        <strain evidence="2">cv. PA1801</strain>
    </source>
</reference>
<keyword evidence="2" id="KW-1185">Reference proteome</keyword>
<name>A0A5B6X9B1_9ROSI</name>
<dbReference type="EMBL" id="SMMG02000001">
    <property type="protein sequence ID" value="KAA3490303.1"/>
    <property type="molecule type" value="Genomic_DNA"/>
</dbReference>
<organism evidence="1 2">
    <name type="scientific">Gossypium australe</name>
    <dbReference type="NCBI Taxonomy" id="47621"/>
    <lineage>
        <taxon>Eukaryota</taxon>
        <taxon>Viridiplantae</taxon>
        <taxon>Streptophyta</taxon>
        <taxon>Embryophyta</taxon>
        <taxon>Tracheophyta</taxon>
        <taxon>Spermatophyta</taxon>
        <taxon>Magnoliopsida</taxon>
        <taxon>eudicotyledons</taxon>
        <taxon>Gunneridae</taxon>
        <taxon>Pentapetalae</taxon>
        <taxon>rosids</taxon>
        <taxon>malvids</taxon>
        <taxon>Malvales</taxon>
        <taxon>Malvaceae</taxon>
        <taxon>Malvoideae</taxon>
        <taxon>Gossypium</taxon>
    </lineage>
</organism>
<dbReference type="OrthoDB" id="1843021at2759"/>
<sequence length="86" mass="9461">MATQGNWIKSTVAGGFSARRSSNPIYDVRLIYSIRGDSCLRGLSKAGFIGYRFASLKTEHCLKYPHLSQVSGIETIIISSSFWGIS</sequence>
<dbReference type="AlphaFoldDB" id="A0A5B6X9B1"/>
<evidence type="ECO:0000313" key="2">
    <source>
        <dbReference type="Proteomes" id="UP000325315"/>
    </source>
</evidence>
<protein>
    <submittedName>
        <fullName evidence="1">EPIDERMAL PATTERNING FACTOR-like protein 5</fullName>
    </submittedName>
</protein>
<proteinExistence type="predicted"/>
<accession>A0A5B6X9B1</accession>
<gene>
    <name evidence="1" type="ORF">EPI10_033790</name>
</gene>
<evidence type="ECO:0000313" key="1">
    <source>
        <dbReference type="EMBL" id="KAA3490303.1"/>
    </source>
</evidence>
<comment type="caution">
    <text evidence="1">The sequence shown here is derived from an EMBL/GenBank/DDBJ whole genome shotgun (WGS) entry which is preliminary data.</text>
</comment>